<keyword evidence="3" id="KW-0472">Membrane</keyword>
<sequence>MILFSIARVSLLRRRSASSLTRPLPLLAWVYLRTSGGPSPYTVSPITVPASPSRGQENPGEDSKHVHEPAHVRYDAPVRSFTAEQTKEAFDIARNSIELLSTVLSTSPQYHALQDGLTTTLVQQCRQSQNTVQRIIKTAGEVYASAAAQVKKAMEVTHYLGGEIRVVVNVIKRS</sequence>
<evidence type="ECO:0000256" key="2">
    <source>
        <dbReference type="ARBA" id="ARBA00007708"/>
    </source>
</evidence>
<dbReference type="PANTHER" id="PTHR46646">
    <property type="entry name" value="TOM1-LIKE PROTEIN 1"/>
    <property type="match status" value="1"/>
</dbReference>
<reference evidence="5 6" key="1">
    <citation type="submission" date="2022-03" db="EMBL/GenBank/DDBJ databases">
        <authorList>
            <person name="Nunn A."/>
            <person name="Chopra R."/>
            <person name="Nunn A."/>
            <person name="Contreras Garrido A."/>
        </authorList>
    </citation>
    <scope>NUCLEOTIDE SEQUENCE [LARGE SCALE GENOMIC DNA]</scope>
</reference>
<dbReference type="GO" id="GO:0043130">
    <property type="term" value="F:ubiquitin binding"/>
    <property type="evidence" value="ECO:0007669"/>
    <property type="project" value="InterPro"/>
</dbReference>
<dbReference type="GO" id="GO:0043328">
    <property type="term" value="P:protein transport to vacuole involved in ubiquitin-dependent protein catabolic process via the multivesicular body sorting pathway"/>
    <property type="evidence" value="ECO:0007669"/>
    <property type="project" value="InterPro"/>
</dbReference>
<protein>
    <submittedName>
        <fullName evidence="5">Uncharacterized protein</fullName>
    </submittedName>
</protein>
<dbReference type="GO" id="GO:0016020">
    <property type="term" value="C:membrane"/>
    <property type="evidence" value="ECO:0007669"/>
    <property type="project" value="UniProtKB-SubCell"/>
</dbReference>
<dbReference type="AlphaFoldDB" id="A0AAU9S0S4"/>
<dbReference type="GO" id="GO:0035091">
    <property type="term" value="F:phosphatidylinositol binding"/>
    <property type="evidence" value="ECO:0007669"/>
    <property type="project" value="InterPro"/>
</dbReference>
<feature type="region of interest" description="Disordered" evidence="4">
    <location>
        <begin position="43"/>
        <end position="68"/>
    </location>
</feature>
<evidence type="ECO:0000256" key="3">
    <source>
        <dbReference type="ARBA" id="ARBA00023136"/>
    </source>
</evidence>
<evidence type="ECO:0000313" key="5">
    <source>
        <dbReference type="EMBL" id="CAH2052964.1"/>
    </source>
</evidence>
<gene>
    <name evidence="5" type="ORF">TAV2_LOCUS9609</name>
</gene>
<organism evidence="5 6">
    <name type="scientific">Thlaspi arvense</name>
    <name type="common">Field penny-cress</name>
    <dbReference type="NCBI Taxonomy" id="13288"/>
    <lineage>
        <taxon>Eukaryota</taxon>
        <taxon>Viridiplantae</taxon>
        <taxon>Streptophyta</taxon>
        <taxon>Embryophyta</taxon>
        <taxon>Tracheophyta</taxon>
        <taxon>Spermatophyta</taxon>
        <taxon>Magnoliopsida</taxon>
        <taxon>eudicotyledons</taxon>
        <taxon>Gunneridae</taxon>
        <taxon>Pentapetalae</taxon>
        <taxon>rosids</taxon>
        <taxon>malvids</taxon>
        <taxon>Brassicales</taxon>
        <taxon>Brassicaceae</taxon>
        <taxon>Thlaspideae</taxon>
        <taxon>Thlaspi</taxon>
    </lineage>
</organism>
<dbReference type="PANTHER" id="PTHR46646:SF1">
    <property type="entry name" value="TOM1-LIKE PROTEIN 1"/>
    <property type="match status" value="1"/>
</dbReference>
<evidence type="ECO:0000256" key="1">
    <source>
        <dbReference type="ARBA" id="ARBA00004170"/>
    </source>
</evidence>
<dbReference type="InterPro" id="IPR038425">
    <property type="entry name" value="GAT_sf"/>
</dbReference>
<name>A0AAU9S0S4_THLAR</name>
<dbReference type="Proteomes" id="UP000836841">
    <property type="component" value="Chromosome 3"/>
</dbReference>
<dbReference type="EMBL" id="OU466859">
    <property type="protein sequence ID" value="CAH2052964.1"/>
    <property type="molecule type" value="Genomic_DNA"/>
</dbReference>
<evidence type="ECO:0000256" key="4">
    <source>
        <dbReference type="SAM" id="MobiDB-lite"/>
    </source>
</evidence>
<dbReference type="Gene3D" id="1.20.58.160">
    <property type="match status" value="1"/>
</dbReference>
<proteinExistence type="inferred from homology"/>
<keyword evidence="6" id="KW-1185">Reference proteome</keyword>
<dbReference type="InterPro" id="IPR044836">
    <property type="entry name" value="TOL_plant"/>
</dbReference>
<dbReference type="SUPFAM" id="SSF89009">
    <property type="entry name" value="GAT-like domain"/>
    <property type="match status" value="1"/>
</dbReference>
<comment type="similarity">
    <text evidence="2">Belongs to the TOM1 family.</text>
</comment>
<evidence type="ECO:0000313" key="6">
    <source>
        <dbReference type="Proteomes" id="UP000836841"/>
    </source>
</evidence>
<comment type="subcellular location">
    <subcellularLocation>
        <location evidence="1">Membrane</location>
        <topology evidence="1">Peripheral membrane protein</topology>
    </subcellularLocation>
</comment>
<accession>A0AAU9S0S4</accession>